<keyword evidence="1" id="KW-1185">Reference proteome</keyword>
<evidence type="ECO:0000313" key="1">
    <source>
        <dbReference type="Proteomes" id="UP000515153"/>
    </source>
</evidence>
<name>A0A6P8B163_PYRGI</name>
<accession>A0A6P8B163</accession>
<evidence type="ECO:0008006" key="3">
    <source>
        <dbReference type="Google" id="ProtNLM"/>
    </source>
</evidence>
<dbReference type="Proteomes" id="UP000515153">
    <property type="component" value="Unplaced"/>
</dbReference>
<reference evidence="2" key="2">
    <citation type="submission" date="2019-10" db="EMBL/GenBank/DDBJ databases">
        <authorList>
            <consortium name="NCBI Genome Project"/>
        </authorList>
    </citation>
    <scope>NUCLEOTIDE SEQUENCE</scope>
    <source>
        <strain evidence="2">NI907</strain>
    </source>
</reference>
<reference evidence="2" key="3">
    <citation type="submission" date="2025-08" db="UniProtKB">
        <authorList>
            <consortium name="RefSeq"/>
        </authorList>
    </citation>
    <scope>IDENTIFICATION</scope>
    <source>
        <strain evidence="2">NI907</strain>
    </source>
</reference>
<organism evidence="1 2">
    <name type="scientific">Pyricularia grisea</name>
    <name type="common">Crabgrass-specific blast fungus</name>
    <name type="synonym">Magnaporthe grisea</name>
    <dbReference type="NCBI Taxonomy" id="148305"/>
    <lineage>
        <taxon>Eukaryota</taxon>
        <taxon>Fungi</taxon>
        <taxon>Dikarya</taxon>
        <taxon>Ascomycota</taxon>
        <taxon>Pezizomycotina</taxon>
        <taxon>Sordariomycetes</taxon>
        <taxon>Sordariomycetidae</taxon>
        <taxon>Magnaporthales</taxon>
        <taxon>Pyriculariaceae</taxon>
        <taxon>Pyricularia</taxon>
    </lineage>
</organism>
<dbReference type="RefSeq" id="XP_030980779.1">
    <property type="nucleotide sequence ID" value="XM_031127207.1"/>
</dbReference>
<gene>
    <name evidence="2" type="ORF">PgNI_07192</name>
</gene>
<dbReference type="KEGG" id="pgri:PgNI_07192"/>
<dbReference type="SUPFAM" id="SSF56024">
    <property type="entry name" value="Phospholipase D/nuclease"/>
    <property type="match status" value="2"/>
</dbReference>
<dbReference type="PANTHER" id="PTHR21248">
    <property type="entry name" value="CARDIOLIPIN SYNTHASE"/>
    <property type="match status" value="1"/>
</dbReference>
<dbReference type="PANTHER" id="PTHR21248:SF22">
    <property type="entry name" value="PHOSPHOLIPASE D"/>
    <property type="match status" value="1"/>
</dbReference>
<protein>
    <recommendedName>
        <fullName evidence="3">PLD phosphodiesterase domain-containing protein</fullName>
    </recommendedName>
</protein>
<dbReference type="GeneID" id="41962116"/>
<evidence type="ECO:0000313" key="2">
    <source>
        <dbReference type="RefSeq" id="XP_030980779.1"/>
    </source>
</evidence>
<reference evidence="2" key="1">
    <citation type="journal article" date="2019" name="Mol. Biol. Evol.">
        <title>Blast fungal genomes show frequent chromosomal changes, gene gains and losses, and effector gene turnover.</title>
        <authorList>
            <person name="Gomez Luciano L.B."/>
            <person name="Jason Tsai I."/>
            <person name="Chuma I."/>
            <person name="Tosa Y."/>
            <person name="Chen Y.H."/>
            <person name="Li J.Y."/>
            <person name="Li M.Y."/>
            <person name="Jade Lu M.Y."/>
            <person name="Nakayashiki H."/>
            <person name="Li W.H."/>
        </authorList>
    </citation>
    <scope>NUCLEOTIDE SEQUENCE</scope>
    <source>
        <strain evidence="2">NI907</strain>
    </source>
</reference>
<proteinExistence type="predicted"/>
<sequence>MSLAGLLSFVESLDPRGELRGISYSLTNNFQLGYTDEAFSPFQCIPYGTWENYDQPQSPIPSVLEQAFSETIVQGHQIDGQLDTRYSFIDILQLQQPYPLFFTEPLLEGPDKGKSLVEVLADTVNSIDPDVTPVIRYVVGNPTPPPTGPSPAEYVQAFWPQANNQSIFTHPKALLYVGSFNPDIELAQDLGQVVDRWIKALVADVDGGETIYKAISNVANTIITDSVGGPIPPVTWNHAKIVAVNGRALLTGGGNYFDLYASGQDSLIDNDITVLGDAAVTAHNYADYLWGYLNSNHQGYDNASQAWSTLLSNPAPEGGIPLAQDPAPMFPTDTPGLTGDVPVLALSKIGNFNPAGAIEYPAQVLTAIRDILYQLVWAEKPTWLPFIVELTSDKRLESTFEDVGVSPASWASRAARAQVVSQAQDYVFLSQAMLVNWVLVPVTSWQKLVAQINSDMDINWDGKIWPFDLLISIAKAITTIEHNHKGDPDPSKAVYIMVSQFASPTDPGPEGYQDTTTIADLTSRVTAILKEVGRFSDDEAADVMARRFLVKRSVLAPPPGSDESAEPQVKKLHTKVVDVDGKLLYFGSDNAYPQWNEQFGVWIEDADRIKAWEDGFFWGFWQRAINSTQ</sequence>
<dbReference type="AlphaFoldDB" id="A0A6P8B163"/>
<dbReference type="Gene3D" id="3.30.870.10">
    <property type="entry name" value="Endonuclease Chain A"/>
    <property type="match status" value="2"/>
</dbReference>